<dbReference type="GO" id="GO:0016020">
    <property type="term" value="C:membrane"/>
    <property type="evidence" value="ECO:0007669"/>
    <property type="project" value="UniProtKB-SubCell"/>
</dbReference>
<dbReference type="PANTHER" id="PTHR23530">
    <property type="entry name" value="TRANSPORT PROTEIN-RELATED"/>
    <property type="match status" value="1"/>
</dbReference>
<feature type="transmembrane region" description="Helical" evidence="5">
    <location>
        <begin position="49"/>
        <end position="78"/>
    </location>
</feature>
<dbReference type="PANTHER" id="PTHR23530:SF1">
    <property type="entry name" value="PERMEASE, MAJOR FACILITATOR SUPERFAMILY-RELATED"/>
    <property type="match status" value="1"/>
</dbReference>
<dbReference type="SUPFAM" id="SSF103473">
    <property type="entry name" value="MFS general substrate transporter"/>
    <property type="match status" value="1"/>
</dbReference>
<dbReference type="Gene3D" id="1.20.1250.20">
    <property type="entry name" value="MFS general substrate transporter like domains"/>
    <property type="match status" value="1"/>
</dbReference>
<dbReference type="InterPro" id="IPR036259">
    <property type="entry name" value="MFS_trans_sf"/>
</dbReference>
<evidence type="ECO:0000313" key="6">
    <source>
        <dbReference type="EMBL" id="OGM01102.1"/>
    </source>
</evidence>
<evidence type="ECO:0000256" key="2">
    <source>
        <dbReference type="ARBA" id="ARBA00022692"/>
    </source>
</evidence>
<dbReference type="AlphaFoldDB" id="A0A1F7WE56"/>
<dbReference type="PROSITE" id="PS00216">
    <property type="entry name" value="SUGAR_TRANSPORT_1"/>
    <property type="match status" value="1"/>
</dbReference>
<dbReference type="STRING" id="1802424.A2480_02950"/>
<evidence type="ECO:0000313" key="7">
    <source>
        <dbReference type="Proteomes" id="UP000176988"/>
    </source>
</evidence>
<comment type="caution">
    <text evidence="6">The sequence shown here is derived from an EMBL/GenBank/DDBJ whole genome shotgun (WGS) entry which is preliminary data.</text>
</comment>
<keyword evidence="4 5" id="KW-0472">Membrane</keyword>
<dbReference type="InterPro" id="IPR053160">
    <property type="entry name" value="MFS_DHA3_Transporter"/>
</dbReference>
<evidence type="ECO:0000256" key="3">
    <source>
        <dbReference type="ARBA" id="ARBA00022989"/>
    </source>
</evidence>
<feature type="transmembrane region" description="Helical" evidence="5">
    <location>
        <begin position="136"/>
        <end position="156"/>
    </location>
</feature>
<protein>
    <recommendedName>
        <fullName evidence="8">Major facilitator superfamily (MFS) profile domain-containing protein</fullName>
    </recommendedName>
</protein>
<gene>
    <name evidence="6" type="ORF">A2480_02950</name>
</gene>
<evidence type="ECO:0000256" key="4">
    <source>
        <dbReference type="ARBA" id="ARBA00023136"/>
    </source>
</evidence>
<dbReference type="InterPro" id="IPR011701">
    <property type="entry name" value="MFS"/>
</dbReference>
<reference evidence="6 7" key="1">
    <citation type="journal article" date="2016" name="Nat. Commun.">
        <title>Thousands of microbial genomes shed light on interconnected biogeochemical processes in an aquifer system.</title>
        <authorList>
            <person name="Anantharaman K."/>
            <person name="Brown C.T."/>
            <person name="Hug L.A."/>
            <person name="Sharon I."/>
            <person name="Castelle C.J."/>
            <person name="Probst A.J."/>
            <person name="Thomas B.C."/>
            <person name="Singh A."/>
            <person name="Wilkins M.J."/>
            <person name="Karaoz U."/>
            <person name="Brodie E.L."/>
            <person name="Williams K.H."/>
            <person name="Hubbard S.S."/>
            <person name="Banfield J.F."/>
        </authorList>
    </citation>
    <scope>NUCLEOTIDE SEQUENCE [LARGE SCALE GENOMIC DNA]</scope>
</reference>
<keyword evidence="2 5" id="KW-0812">Transmembrane</keyword>
<dbReference type="Pfam" id="PF07690">
    <property type="entry name" value="MFS_1"/>
    <property type="match status" value="1"/>
</dbReference>
<evidence type="ECO:0000256" key="5">
    <source>
        <dbReference type="SAM" id="Phobius"/>
    </source>
</evidence>
<feature type="transmembrane region" description="Helical" evidence="5">
    <location>
        <begin position="341"/>
        <end position="359"/>
    </location>
</feature>
<evidence type="ECO:0000256" key="1">
    <source>
        <dbReference type="ARBA" id="ARBA00004141"/>
    </source>
</evidence>
<feature type="transmembrane region" description="Helical" evidence="5">
    <location>
        <begin position="256"/>
        <end position="289"/>
    </location>
</feature>
<dbReference type="Proteomes" id="UP000176988">
    <property type="component" value="Unassembled WGS sequence"/>
</dbReference>
<feature type="transmembrane region" description="Helical" evidence="5">
    <location>
        <begin position="20"/>
        <end position="37"/>
    </location>
</feature>
<proteinExistence type="predicted"/>
<dbReference type="EMBL" id="MGFG01000017">
    <property type="protein sequence ID" value="OGM01102.1"/>
    <property type="molecule type" value="Genomic_DNA"/>
</dbReference>
<feature type="transmembrane region" description="Helical" evidence="5">
    <location>
        <begin position="188"/>
        <end position="210"/>
    </location>
</feature>
<accession>A0A1F7WE56</accession>
<evidence type="ECO:0008006" key="8">
    <source>
        <dbReference type="Google" id="ProtNLM"/>
    </source>
</evidence>
<dbReference type="GO" id="GO:0022857">
    <property type="term" value="F:transmembrane transporter activity"/>
    <property type="evidence" value="ECO:0007669"/>
    <property type="project" value="InterPro"/>
</dbReference>
<organism evidence="6 7">
    <name type="scientific">Candidatus Uhrbacteria bacterium RIFOXYC2_FULL_47_19</name>
    <dbReference type="NCBI Taxonomy" id="1802424"/>
    <lineage>
        <taxon>Bacteria</taxon>
        <taxon>Candidatus Uhriibacteriota</taxon>
    </lineage>
</organism>
<dbReference type="InterPro" id="IPR005829">
    <property type="entry name" value="Sugar_transporter_CS"/>
</dbReference>
<name>A0A1F7WE56_9BACT</name>
<comment type="subcellular location">
    <subcellularLocation>
        <location evidence="1">Membrane</location>
        <topology evidence="1">Multi-pass membrane protein</topology>
    </subcellularLocation>
</comment>
<keyword evidence="3 5" id="KW-1133">Transmembrane helix</keyword>
<sequence>MVLFYLHRGITLGDVFRLSVVWSLTSLIAEVPSGYLADRIGRRPTLMLGAAFMLVGLVQMMLAHGFFGFALMIALMSISNACLSGTEESMLYDSLCDQNLEHDMVGQSGKLTSARFAAKMFLPLLGSFVARDLLEWQFRMLIGLDIAFALLAILVLSKLKEPSCRTVSVGIRMDIFRQSLRTIRNQPWLLKAMFSKTLVFSAGLLLYRVYQPLLTGYGFPVVAIGLYYVVSRGAMFFSHRQAGAAVRVFGPSRVIMWTAIVGASLVGLVLCLDLPWAVFVVLCLAEVAIGFREPPFSLAIHDRIASCCRATAVSNLNCLKCVVDIPLMLLAGRLSELSVDYLLAMAILLCVFALVVFPMRRQDFDN</sequence>
<feature type="transmembrane region" description="Helical" evidence="5">
    <location>
        <begin position="216"/>
        <end position="235"/>
    </location>
</feature>